<name>A0A1M4EDR8_9ACTN</name>
<feature type="compositionally biased region" description="Basic and acidic residues" evidence="1">
    <location>
        <begin position="19"/>
        <end position="37"/>
    </location>
</feature>
<sequence length="214" mass="23315">MKLTTVTNVSADGVTQGHRRIDAGNRREAGAPDEDGSRAFERFGWAPPLLDDEASTFISQTFQRADAFLFGRRTYEIFAGSWGAGMDPGNPVGEALNTRPKYVASTTLTDPRWANTTVLSDDIAGAVGELRAEPGGELQVWGSGTLIRWLLRHQLVDEIVLLTYPVVVGQGTRFFPATGPDIGLELVDLRSTPKGLTIQTYRTTGRPQYETATT</sequence>
<dbReference type="GO" id="GO:0004146">
    <property type="term" value="F:dihydrofolate reductase activity"/>
    <property type="evidence" value="ECO:0007669"/>
    <property type="project" value="UniProtKB-EC"/>
</dbReference>
<proteinExistence type="predicted"/>
<dbReference type="InterPro" id="IPR002734">
    <property type="entry name" value="RibDG_C"/>
</dbReference>
<dbReference type="InterPro" id="IPR024072">
    <property type="entry name" value="DHFR-like_dom_sf"/>
</dbReference>
<dbReference type="RefSeq" id="WP_225265530.1">
    <property type="nucleotide sequence ID" value="NZ_CP084058.1"/>
</dbReference>
<dbReference type="AlphaFoldDB" id="A0A1M4EDR8"/>
<feature type="domain" description="Bacterial bifunctional deaminase-reductase C-terminal" evidence="2">
    <location>
        <begin position="4"/>
        <end position="196"/>
    </location>
</feature>
<dbReference type="GO" id="GO:0009231">
    <property type="term" value="P:riboflavin biosynthetic process"/>
    <property type="evidence" value="ECO:0007669"/>
    <property type="project" value="InterPro"/>
</dbReference>
<feature type="compositionally biased region" description="Polar residues" evidence="1">
    <location>
        <begin position="1"/>
        <end position="10"/>
    </location>
</feature>
<evidence type="ECO:0000256" key="1">
    <source>
        <dbReference type="SAM" id="MobiDB-lite"/>
    </source>
</evidence>
<evidence type="ECO:0000313" key="3">
    <source>
        <dbReference type="EMBL" id="SBO96723.1"/>
    </source>
</evidence>
<dbReference type="SUPFAM" id="SSF53597">
    <property type="entry name" value="Dihydrofolate reductase-like"/>
    <property type="match status" value="1"/>
</dbReference>
<dbReference type="InterPro" id="IPR050765">
    <property type="entry name" value="Riboflavin_Biosynth_HTPR"/>
</dbReference>
<dbReference type="EC" id="1.5.1.3" evidence="3"/>
<reference evidence="3" key="1">
    <citation type="submission" date="2016-04" db="EMBL/GenBank/DDBJ databases">
        <authorList>
            <person name="Evans L.H."/>
            <person name="Alamgir A."/>
            <person name="Owens N."/>
            <person name="Weber N.D."/>
            <person name="Virtaneva K."/>
            <person name="Barbian K."/>
            <person name="Babar A."/>
            <person name="Rosenke K."/>
        </authorList>
    </citation>
    <scope>NUCLEOTIDE SEQUENCE</scope>
    <source>
        <strain evidence="3">Nono1</strain>
    </source>
</reference>
<dbReference type="Gene3D" id="3.40.430.10">
    <property type="entry name" value="Dihydrofolate Reductase, subunit A"/>
    <property type="match status" value="1"/>
</dbReference>
<feature type="region of interest" description="Disordered" evidence="1">
    <location>
        <begin position="1"/>
        <end position="37"/>
    </location>
</feature>
<accession>A0A1M4EDR8</accession>
<gene>
    <name evidence="3" type="ORF">BN4615_P6239</name>
</gene>
<evidence type="ECO:0000259" key="2">
    <source>
        <dbReference type="Pfam" id="PF01872"/>
    </source>
</evidence>
<dbReference type="PANTHER" id="PTHR38011">
    <property type="entry name" value="DIHYDROFOLATE REDUCTASE FAMILY PROTEIN (AFU_ORTHOLOGUE AFUA_8G06820)"/>
    <property type="match status" value="1"/>
</dbReference>
<dbReference type="Pfam" id="PF01872">
    <property type="entry name" value="RibD_C"/>
    <property type="match status" value="1"/>
</dbReference>
<keyword evidence="3" id="KW-0560">Oxidoreductase</keyword>
<dbReference type="PANTHER" id="PTHR38011:SF11">
    <property type="entry name" value="2,5-DIAMINO-6-RIBOSYLAMINO-4(3H)-PYRIMIDINONE 5'-PHOSPHATE REDUCTASE"/>
    <property type="match status" value="1"/>
</dbReference>
<protein>
    <submittedName>
        <fullName evidence="3">Dihydrofolate reductase</fullName>
        <ecNumber evidence="3">1.5.1.3</ecNumber>
    </submittedName>
</protein>
<organism evidence="3">
    <name type="scientific">Nonomuraea gerenzanensis</name>
    <dbReference type="NCBI Taxonomy" id="93944"/>
    <lineage>
        <taxon>Bacteria</taxon>
        <taxon>Bacillati</taxon>
        <taxon>Actinomycetota</taxon>
        <taxon>Actinomycetes</taxon>
        <taxon>Streptosporangiales</taxon>
        <taxon>Streptosporangiaceae</taxon>
        <taxon>Nonomuraea</taxon>
    </lineage>
</organism>
<dbReference type="EMBL" id="LT559118">
    <property type="protein sequence ID" value="SBO96723.1"/>
    <property type="molecule type" value="Genomic_DNA"/>
</dbReference>
<dbReference type="GO" id="GO:0008703">
    <property type="term" value="F:5-amino-6-(5-phosphoribosylamino)uracil reductase activity"/>
    <property type="evidence" value="ECO:0007669"/>
    <property type="project" value="InterPro"/>
</dbReference>